<comment type="caution">
    <text evidence="7">The sequence shown here is derived from an EMBL/GenBank/DDBJ whole genome shotgun (WGS) entry which is preliminary data.</text>
</comment>
<sequence length="682" mass="77179">MSESNSISSTSKYSELVDNSAIVNYDLALSSSPQKNLIESSANANANTFREDLFTPYKDDRVNDKVPIPRSSQSNSCISRGRVSQACRNCQVQKAKCSGHRPACRRCQKAGVRCFYGERKGKKMMDQLDDLTTHIDTLESLLRGLYPKLDLSSAQLVDRTLMGMSPRSPFPEAYFRNPNASTVPPSHTQLSRVFPLRGVDYTEEDFNRDKKVQATGYVGEFSEIAWLYRLKRDLDQHSSTEIKQAPGSPAISSADYFQDNQELSILDYVDLSCWPSQHIADVLVDAYFHAVHPTFPIIGKTIFLDQYRTFYSKTNSRPHRTWLALLNLVFSIAARHMYLTDQSHIDGDDHRSFFARAWKLGIGNVAFLDHSNLQQVQVEGLAALYLLSVGQVNRSWKMIGAAIRSAMTMGLNFRSQSESVPHFSKELRYRLWWALFMLETVLCEMTGRAFSIPRINTSLYFLYAVDLAHLLREAIENLYASRVAQQSWDEIEPAITTLNNRADDWLSHLPTDFDFTTPNTSHRFAQQRANLGFQFYATRLIITQPSLRSLSVQSSEARSLGARCDNLAAICVKAASQVLVLLPENTDQLWLDHLAPWWCILHNVMQSTTVLLVELFARTHPGTPKAAKIIDLVKKAIGWLKKMSVKDPASQRAWLVCKDILARHGSKFGLDKDLVAPDPAYR</sequence>
<dbReference type="InterPro" id="IPR036864">
    <property type="entry name" value="Zn2-C6_fun-type_DNA-bd_sf"/>
</dbReference>
<keyword evidence="2" id="KW-0805">Transcription regulation</keyword>
<evidence type="ECO:0000259" key="6">
    <source>
        <dbReference type="PROSITE" id="PS50048"/>
    </source>
</evidence>
<dbReference type="EMBL" id="MDYN01000067">
    <property type="protein sequence ID" value="OQD79011.1"/>
    <property type="molecule type" value="Genomic_DNA"/>
</dbReference>
<evidence type="ECO:0000313" key="8">
    <source>
        <dbReference type="Proteomes" id="UP000191672"/>
    </source>
</evidence>
<keyword evidence="3" id="KW-0238">DNA-binding</keyword>
<reference evidence="8" key="1">
    <citation type="journal article" date="2017" name="Nat. Microbiol.">
        <title>Global analysis of biosynthetic gene clusters reveals vast potential of secondary metabolite production in Penicillium species.</title>
        <authorList>
            <person name="Nielsen J.C."/>
            <person name="Grijseels S."/>
            <person name="Prigent S."/>
            <person name="Ji B."/>
            <person name="Dainat J."/>
            <person name="Nielsen K.F."/>
            <person name="Frisvad J.C."/>
            <person name="Workman M."/>
            <person name="Nielsen J."/>
        </authorList>
    </citation>
    <scope>NUCLEOTIDE SEQUENCE [LARGE SCALE GENOMIC DNA]</scope>
    <source>
        <strain evidence="8">IBT 31811</strain>
    </source>
</reference>
<dbReference type="SMART" id="SM00906">
    <property type="entry name" value="Fungal_trans"/>
    <property type="match status" value="1"/>
</dbReference>
<keyword evidence="4" id="KW-0804">Transcription</keyword>
<dbReference type="InterPro" id="IPR053230">
    <property type="entry name" value="Trans_reg_galc"/>
</dbReference>
<evidence type="ECO:0000256" key="4">
    <source>
        <dbReference type="ARBA" id="ARBA00023163"/>
    </source>
</evidence>
<evidence type="ECO:0000313" key="7">
    <source>
        <dbReference type="EMBL" id="OQD79011.1"/>
    </source>
</evidence>
<protein>
    <recommendedName>
        <fullName evidence="6">Zn(2)-C6 fungal-type domain-containing protein</fullName>
    </recommendedName>
</protein>
<dbReference type="SMART" id="SM00066">
    <property type="entry name" value="GAL4"/>
    <property type="match status" value="1"/>
</dbReference>
<dbReference type="Pfam" id="PF04082">
    <property type="entry name" value="Fungal_trans"/>
    <property type="match status" value="1"/>
</dbReference>
<keyword evidence="8" id="KW-1185">Reference proteome</keyword>
<dbReference type="GO" id="GO:0006351">
    <property type="term" value="P:DNA-templated transcription"/>
    <property type="evidence" value="ECO:0007669"/>
    <property type="project" value="InterPro"/>
</dbReference>
<dbReference type="InterPro" id="IPR001138">
    <property type="entry name" value="Zn2Cys6_DnaBD"/>
</dbReference>
<gene>
    <name evidence="7" type="ORF">PENANT_c067G04063</name>
</gene>
<dbReference type="SUPFAM" id="SSF57701">
    <property type="entry name" value="Zn2/Cys6 DNA-binding domain"/>
    <property type="match status" value="1"/>
</dbReference>
<keyword evidence="5" id="KW-0539">Nucleus</keyword>
<dbReference type="InterPro" id="IPR007219">
    <property type="entry name" value="XnlR_reg_dom"/>
</dbReference>
<dbReference type="PANTHER" id="PTHR47654:SF1">
    <property type="entry name" value="ZN(II)2CYS6 TRANSCRIPTION FACTOR (EUROFUNG)"/>
    <property type="match status" value="1"/>
</dbReference>
<evidence type="ECO:0000256" key="2">
    <source>
        <dbReference type="ARBA" id="ARBA00023015"/>
    </source>
</evidence>
<proteinExistence type="predicted"/>
<dbReference type="CDD" id="cd12148">
    <property type="entry name" value="fungal_TF_MHR"/>
    <property type="match status" value="1"/>
</dbReference>
<accession>A0A1V6PQ04</accession>
<dbReference type="Proteomes" id="UP000191672">
    <property type="component" value="Unassembled WGS sequence"/>
</dbReference>
<keyword evidence="1" id="KW-0479">Metal-binding</keyword>
<feature type="domain" description="Zn(2)-C6 fungal-type" evidence="6">
    <location>
        <begin position="86"/>
        <end position="116"/>
    </location>
</feature>
<organism evidence="7 8">
    <name type="scientific">Penicillium antarcticum</name>
    <dbReference type="NCBI Taxonomy" id="416450"/>
    <lineage>
        <taxon>Eukaryota</taxon>
        <taxon>Fungi</taxon>
        <taxon>Dikarya</taxon>
        <taxon>Ascomycota</taxon>
        <taxon>Pezizomycotina</taxon>
        <taxon>Eurotiomycetes</taxon>
        <taxon>Eurotiomycetidae</taxon>
        <taxon>Eurotiales</taxon>
        <taxon>Aspergillaceae</taxon>
        <taxon>Penicillium</taxon>
    </lineage>
</organism>
<dbReference type="AlphaFoldDB" id="A0A1V6PQ04"/>
<dbReference type="Gene3D" id="4.10.240.10">
    <property type="entry name" value="Zn(2)-C6 fungal-type DNA-binding domain"/>
    <property type="match status" value="1"/>
</dbReference>
<dbReference type="GO" id="GO:0000981">
    <property type="term" value="F:DNA-binding transcription factor activity, RNA polymerase II-specific"/>
    <property type="evidence" value="ECO:0007669"/>
    <property type="project" value="InterPro"/>
</dbReference>
<dbReference type="GO" id="GO:0008270">
    <property type="term" value="F:zinc ion binding"/>
    <property type="evidence" value="ECO:0007669"/>
    <property type="project" value="InterPro"/>
</dbReference>
<dbReference type="PANTHER" id="PTHR47654">
    <property type="entry name" value="ZN(II)2CYS6 TRANSCRIPTION FACTOR (EUROFUNG)-RELATED"/>
    <property type="match status" value="1"/>
</dbReference>
<evidence type="ECO:0000256" key="5">
    <source>
        <dbReference type="ARBA" id="ARBA00023242"/>
    </source>
</evidence>
<dbReference type="PROSITE" id="PS50048">
    <property type="entry name" value="ZN2_CY6_FUNGAL_2"/>
    <property type="match status" value="1"/>
</dbReference>
<evidence type="ECO:0000256" key="1">
    <source>
        <dbReference type="ARBA" id="ARBA00022723"/>
    </source>
</evidence>
<dbReference type="CDD" id="cd00067">
    <property type="entry name" value="GAL4"/>
    <property type="match status" value="1"/>
</dbReference>
<dbReference type="Pfam" id="PF00172">
    <property type="entry name" value="Zn_clus"/>
    <property type="match status" value="1"/>
</dbReference>
<dbReference type="GO" id="GO:0003677">
    <property type="term" value="F:DNA binding"/>
    <property type="evidence" value="ECO:0007669"/>
    <property type="project" value="UniProtKB-KW"/>
</dbReference>
<name>A0A1V6PQ04_9EURO</name>
<evidence type="ECO:0000256" key="3">
    <source>
        <dbReference type="ARBA" id="ARBA00023125"/>
    </source>
</evidence>